<evidence type="ECO:0000256" key="1">
    <source>
        <dbReference type="ARBA" id="ARBA00007736"/>
    </source>
</evidence>
<protein>
    <recommendedName>
        <fullName evidence="3">NECAP PHear domain-containing protein</fullName>
    </recommendedName>
</protein>
<dbReference type="CDD" id="cd13228">
    <property type="entry name" value="PHear_NECAP"/>
    <property type="match status" value="1"/>
</dbReference>
<dbReference type="SUPFAM" id="SSF50729">
    <property type="entry name" value="PH domain-like"/>
    <property type="match status" value="1"/>
</dbReference>
<feature type="region of interest" description="Disordered" evidence="2">
    <location>
        <begin position="184"/>
        <end position="241"/>
    </location>
</feature>
<evidence type="ECO:0000259" key="3">
    <source>
        <dbReference type="Pfam" id="PF07933"/>
    </source>
</evidence>
<sequence length="241" mass="26938">MDYERVLLVKPTVSVFLNIPSSGGGRGHRADHWDLTKPSWVGRIRLCTYGPKCVIKLEEKTSGELFAECPVDSYPSTTIDPVIDSSRYFVVKIVNGMEHAFVGMGFDDRADSFDLRVTLQEHFRQIQKELEIKQEEDCPIPSKDYSLKEGQSIRIEFKGFKKTTTDEDTTKQEPVKVGTAVKMSGGMILPPPTAKKITTPQQVQSQPKSIPAPLISSDNKTQAKPDEDPFQVDSGSAWVKF</sequence>
<feature type="compositionally biased region" description="Polar residues" evidence="2">
    <location>
        <begin position="196"/>
        <end position="208"/>
    </location>
</feature>
<dbReference type="InterPro" id="IPR011993">
    <property type="entry name" value="PH-like_dom_sf"/>
</dbReference>
<dbReference type="Pfam" id="PF07933">
    <property type="entry name" value="DUF1681"/>
    <property type="match status" value="1"/>
</dbReference>
<name>A0AAV7JUP8_9METZ</name>
<dbReference type="PANTHER" id="PTHR12847:SF9">
    <property type="entry name" value="NECAP-LIKE PROTEIN CG9132"/>
    <property type="match status" value="1"/>
</dbReference>
<organism evidence="4 5">
    <name type="scientific">Oopsacas minuta</name>
    <dbReference type="NCBI Taxonomy" id="111878"/>
    <lineage>
        <taxon>Eukaryota</taxon>
        <taxon>Metazoa</taxon>
        <taxon>Porifera</taxon>
        <taxon>Hexactinellida</taxon>
        <taxon>Hexasterophora</taxon>
        <taxon>Lyssacinosida</taxon>
        <taxon>Leucopsacidae</taxon>
        <taxon>Oopsacas</taxon>
    </lineage>
</organism>
<dbReference type="GO" id="GO:0006897">
    <property type="term" value="P:endocytosis"/>
    <property type="evidence" value="ECO:0007669"/>
    <property type="project" value="InterPro"/>
</dbReference>
<dbReference type="GO" id="GO:0030125">
    <property type="term" value="C:clathrin vesicle coat"/>
    <property type="evidence" value="ECO:0007669"/>
    <property type="project" value="TreeGrafter"/>
</dbReference>
<proteinExistence type="inferred from homology"/>
<evidence type="ECO:0000256" key="2">
    <source>
        <dbReference type="SAM" id="MobiDB-lite"/>
    </source>
</evidence>
<dbReference type="InterPro" id="IPR012466">
    <property type="entry name" value="NECAP_PHear"/>
</dbReference>
<accession>A0AAV7JUP8</accession>
<dbReference type="Proteomes" id="UP001165289">
    <property type="component" value="Unassembled WGS sequence"/>
</dbReference>
<gene>
    <name evidence="4" type="ORF">LOD99_4451</name>
</gene>
<dbReference type="EMBL" id="JAKMXF010000298">
    <property type="protein sequence ID" value="KAI6652668.1"/>
    <property type="molecule type" value="Genomic_DNA"/>
</dbReference>
<comment type="similarity">
    <text evidence="1">Belongs to the NECAP family.</text>
</comment>
<dbReference type="PANTHER" id="PTHR12847">
    <property type="entry name" value="ATP-BINDING CASSETTE ABC TRANSPORTER-RELATED"/>
    <property type="match status" value="1"/>
</dbReference>
<feature type="domain" description="NECAP PHear" evidence="3">
    <location>
        <begin position="3"/>
        <end position="157"/>
    </location>
</feature>
<evidence type="ECO:0000313" key="5">
    <source>
        <dbReference type="Proteomes" id="UP001165289"/>
    </source>
</evidence>
<evidence type="ECO:0000313" key="4">
    <source>
        <dbReference type="EMBL" id="KAI6652668.1"/>
    </source>
</evidence>
<dbReference type="Gene3D" id="2.30.29.30">
    <property type="entry name" value="Pleckstrin-homology domain (PH domain)/Phosphotyrosine-binding domain (PTB)"/>
    <property type="match status" value="1"/>
</dbReference>
<dbReference type="AlphaFoldDB" id="A0AAV7JUP8"/>
<reference evidence="4 5" key="1">
    <citation type="journal article" date="2023" name="BMC Biol.">
        <title>The compact genome of the sponge Oopsacas minuta (Hexactinellida) is lacking key metazoan core genes.</title>
        <authorList>
            <person name="Santini S."/>
            <person name="Schenkelaars Q."/>
            <person name="Jourda C."/>
            <person name="Duchesne M."/>
            <person name="Belahbib H."/>
            <person name="Rocher C."/>
            <person name="Selva M."/>
            <person name="Riesgo A."/>
            <person name="Vervoort M."/>
            <person name="Leys S.P."/>
            <person name="Kodjabachian L."/>
            <person name="Le Bivic A."/>
            <person name="Borchiellini C."/>
            <person name="Claverie J.M."/>
            <person name="Renard E."/>
        </authorList>
    </citation>
    <scope>NUCLEOTIDE SEQUENCE [LARGE SCALE GENOMIC DNA]</scope>
    <source>
        <strain evidence="4">SPO-2</strain>
    </source>
</reference>
<keyword evidence="5" id="KW-1185">Reference proteome</keyword>
<comment type="caution">
    <text evidence="4">The sequence shown here is derived from an EMBL/GenBank/DDBJ whole genome shotgun (WGS) entry which is preliminary data.</text>
</comment>